<dbReference type="GO" id="GO:0003755">
    <property type="term" value="F:peptidyl-prolyl cis-trans isomerase activity"/>
    <property type="evidence" value="ECO:0007669"/>
    <property type="project" value="UniProtKB-UniRule"/>
</dbReference>
<comment type="caution">
    <text evidence="7">The sequence shown here is derived from an EMBL/GenBank/DDBJ whole genome shotgun (WGS) entry which is preliminary data.</text>
</comment>
<name>A0A554VPA2_9FLAO</name>
<evidence type="ECO:0000256" key="4">
    <source>
        <dbReference type="RuleBase" id="RU003915"/>
    </source>
</evidence>
<comment type="catalytic activity">
    <reaction evidence="1 3 4">
        <text>[protein]-peptidylproline (omega=180) = [protein]-peptidylproline (omega=0)</text>
        <dbReference type="Rhea" id="RHEA:16237"/>
        <dbReference type="Rhea" id="RHEA-COMP:10747"/>
        <dbReference type="Rhea" id="RHEA-COMP:10748"/>
        <dbReference type="ChEBI" id="CHEBI:83833"/>
        <dbReference type="ChEBI" id="CHEBI:83834"/>
        <dbReference type="EC" id="5.2.1.8"/>
    </reaction>
</comment>
<accession>A0A554VPA2</accession>
<dbReference type="PROSITE" id="PS50059">
    <property type="entry name" value="FKBP_PPIASE"/>
    <property type="match status" value="1"/>
</dbReference>
<dbReference type="SUPFAM" id="SSF54534">
    <property type="entry name" value="FKBP-like"/>
    <property type="match status" value="1"/>
</dbReference>
<keyword evidence="5" id="KW-0732">Signal</keyword>
<comment type="similarity">
    <text evidence="4">Belongs to the FKBP-type PPIase family.</text>
</comment>
<feature type="chain" id="PRO_5022125425" description="Peptidyl-prolyl cis-trans isomerase" evidence="5">
    <location>
        <begin position="21"/>
        <end position="177"/>
    </location>
</feature>
<reference evidence="7 8" key="1">
    <citation type="submission" date="2019-07" db="EMBL/GenBank/DDBJ databases">
        <title>The draft genome sequence of Aquimarina algiphila M91.</title>
        <authorList>
            <person name="Meng X."/>
        </authorList>
    </citation>
    <scope>NUCLEOTIDE SEQUENCE [LARGE SCALE GENOMIC DNA]</scope>
    <source>
        <strain evidence="7 8">M91</strain>
    </source>
</reference>
<evidence type="ECO:0000259" key="6">
    <source>
        <dbReference type="PROSITE" id="PS50059"/>
    </source>
</evidence>
<evidence type="ECO:0000313" key="8">
    <source>
        <dbReference type="Proteomes" id="UP000318833"/>
    </source>
</evidence>
<dbReference type="OrthoDB" id="9814548at2"/>
<organism evidence="7 8">
    <name type="scientific">Aquimarina algiphila</name>
    <dbReference type="NCBI Taxonomy" id="2047982"/>
    <lineage>
        <taxon>Bacteria</taxon>
        <taxon>Pseudomonadati</taxon>
        <taxon>Bacteroidota</taxon>
        <taxon>Flavobacteriia</taxon>
        <taxon>Flavobacteriales</taxon>
        <taxon>Flavobacteriaceae</taxon>
        <taxon>Aquimarina</taxon>
    </lineage>
</organism>
<feature type="domain" description="PPIase FKBP-type" evidence="6">
    <location>
        <begin position="85"/>
        <end position="175"/>
    </location>
</feature>
<keyword evidence="2 3" id="KW-0697">Rotamase</keyword>
<dbReference type="Proteomes" id="UP000318833">
    <property type="component" value="Unassembled WGS sequence"/>
</dbReference>
<feature type="signal peptide" evidence="5">
    <location>
        <begin position="1"/>
        <end position="20"/>
    </location>
</feature>
<keyword evidence="3 4" id="KW-0413">Isomerase</keyword>
<dbReference type="Pfam" id="PF00254">
    <property type="entry name" value="FKBP_C"/>
    <property type="match status" value="1"/>
</dbReference>
<keyword evidence="8" id="KW-1185">Reference proteome</keyword>
<proteinExistence type="inferred from homology"/>
<dbReference type="EC" id="5.2.1.8" evidence="4"/>
<sequence>MTMKKMLLLLSLLVAFTACVTNDDKPPFNEPDPPNYEYTQEEKDAEILRIEEYIKQFDLQDIIKAESGLFYRIDEQGDGLFIEEGDTVIFHFKTTNLETNEVLGESNMENNNYGQSFNFDGLLPGVKEGLQLIQERGKITMLVPAHLAYGKYPVSFTDIEPETNLMFEMQLNIVLKP</sequence>
<evidence type="ECO:0000256" key="1">
    <source>
        <dbReference type="ARBA" id="ARBA00000971"/>
    </source>
</evidence>
<dbReference type="PROSITE" id="PS51257">
    <property type="entry name" value="PROKAR_LIPOPROTEIN"/>
    <property type="match status" value="1"/>
</dbReference>
<dbReference type="EMBL" id="VLNR01000008">
    <property type="protein sequence ID" value="TSE10242.1"/>
    <property type="molecule type" value="Genomic_DNA"/>
</dbReference>
<dbReference type="InterPro" id="IPR046357">
    <property type="entry name" value="PPIase_dom_sf"/>
</dbReference>
<evidence type="ECO:0000313" key="7">
    <source>
        <dbReference type="EMBL" id="TSE10242.1"/>
    </source>
</evidence>
<protein>
    <recommendedName>
        <fullName evidence="4">Peptidyl-prolyl cis-trans isomerase</fullName>
        <ecNumber evidence="4">5.2.1.8</ecNumber>
    </recommendedName>
</protein>
<gene>
    <name evidence="7" type="ORF">FOF46_05745</name>
</gene>
<dbReference type="Gene3D" id="3.10.50.40">
    <property type="match status" value="1"/>
</dbReference>
<dbReference type="InterPro" id="IPR001179">
    <property type="entry name" value="PPIase_FKBP_dom"/>
</dbReference>
<evidence type="ECO:0000256" key="3">
    <source>
        <dbReference type="PROSITE-ProRule" id="PRU00277"/>
    </source>
</evidence>
<evidence type="ECO:0000256" key="2">
    <source>
        <dbReference type="ARBA" id="ARBA00023110"/>
    </source>
</evidence>
<evidence type="ECO:0000256" key="5">
    <source>
        <dbReference type="SAM" id="SignalP"/>
    </source>
</evidence>
<dbReference type="AlphaFoldDB" id="A0A554VPA2"/>